<keyword evidence="9 10" id="KW-0694">RNA-binding</keyword>
<dbReference type="Pfam" id="PF00753">
    <property type="entry name" value="Lactamase_B"/>
    <property type="match status" value="1"/>
</dbReference>
<dbReference type="PROSITE" id="PS01292">
    <property type="entry name" value="UPF0036"/>
    <property type="match status" value="1"/>
</dbReference>
<dbReference type="NCBIfam" id="TIGR00649">
    <property type="entry name" value="MG423"/>
    <property type="match status" value="1"/>
</dbReference>
<feature type="binding site" evidence="13">
    <location>
        <position position="73"/>
    </location>
    <ligand>
        <name>Zn(2+)</name>
        <dbReference type="ChEBI" id="CHEBI:29105"/>
        <label>1</label>
        <note>catalytic</note>
    </ligand>
</feature>
<evidence type="ECO:0000256" key="12">
    <source>
        <dbReference type="PIRSR" id="PIRSR004803-2"/>
    </source>
</evidence>
<evidence type="ECO:0000256" key="8">
    <source>
        <dbReference type="ARBA" id="ARBA00022839"/>
    </source>
</evidence>
<dbReference type="KEGG" id="kme:H0A61_02590"/>
<organism evidence="15 16">
    <name type="scientific">Koleobacter methoxysyntrophicus</name>
    <dbReference type="NCBI Taxonomy" id="2751313"/>
    <lineage>
        <taxon>Bacteria</taxon>
        <taxon>Bacillati</taxon>
        <taxon>Bacillota</taxon>
        <taxon>Clostridia</taxon>
        <taxon>Koleobacterales</taxon>
        <taxon>Koleobacteraceae</taxon>
        <taxon>Koleobacter</taxon>
    </lineage>
</organism>
<keyword evidence="5 10" id="KW-0255">Endonuclease</keyword>
<feature type="binding site" evidence="13">
    <location>
        <position position="141"/>
    </location>
    <ligand>
        <name>Zn(2+)</name>
        <dbReference type="ChEBI" id="CHEBI:29105"/>
        <label>1</label>
        <note>catalytic</note>
    </ligand>
</feature>
<name>A0A8A0RP60_9FIRM</name>
<comment type="function">
    <text evidence="10">An RNase that has 5'-3' exonuclease and possibly endonuclease activity. Involved in maturation of rRNA and in some organisms also mRNA maturation and/or decay.</text>
</comment>
<dbReference type="SMART" id="SM00849">
    <property type="entry name" value="Lactamase_B"/>
    <property type="match status" value="1"/>
</dbReference>
<feature type="binding site" evidence="13">
    <location>
        <position position="78"/>
    </location>
    <ligand>
        <name>Zn(2+)</name>
        <dbReference type="ChEBI" id="CHEBI:29105"/>
        <label>2</label>
        <note>catalytic</note>
    </ligand>
</feature>
<dbReference type="InterPro" id="IPR004613">
    <property type="entry name" value="RNase_J"/>
</dbReference>
<dbReference type="Gene3D" id="3.10.20.580">
    <property type="match status" value="1"/>
</dbReference>
<comment type="cofactor">
    <cofactor evidence="13">
        <name>Zn(2+)</name>
        <dbReference type="ChEBI" id="CHEBI:29105"/>
    </cofactor>
    <text evidence="13">Binds 2 Zn(2+) ions per subunit. It is not clear if Zn(2+) or Mg(2+) is physiologically important.</text>
</comment>
<evidence type="ECO:0000313" key="16">
    <source>
        <dbReference type="Proteomes" id="UP000662904"/>
    </source>
</evidence>
<dbReference type="InterPro" id="IPR001279">
    <property type="entry name" value="Metallo-B-lactamas"/>
</dbReference>
<evidence type="ECO:0000256" key="6">
    <source>
        <dbReference type="ARBA" id="ARBA00022801"/>
    </source>
</evidence>
<protein>
    <recommendedName>
        <fullName evidence="10">Ribonuclease J</fullName>
        <shortName evidence="10">RNase J</shortName>
        <ecNumber evidence="10">3.1.-.-</ecNumber>
    </recommendedName>
</protein>
<dbReference type="GO" id="GO:0003723">
    <property type="term" value="F:RNA binding"/>
    <property type="evidence" value="ECO:0007669"/>
    <property type="project" value="UniProtKB-UniRule"/>
</dbReference>
<feature type="binding site" evidence="13">
    <location>
        <position position="75"/>
    </location>
    <ligand>
        <name>Zn(2+)</name>
        <dbReference type="ChEBI" id="CHEBI:29105"/>
        <label>1</label>
        <note>catalytic</note>
    </ligand>
</feature>
<dbReference type="PANTHER" id="PTHR43694:SF1">
    <property type="entry name" value="RIBONUCLEASE J"/>
    <property type="match status" value="1"/>
</dbReference>
<comment type="subcellular location">
    <subcellularLocation>
        <location evidence="1 10">Cytoplasm</location>
    </subcellularLocation>
</comment>
<dbReference type="SUPFAM" id="SSF56281">
    <property type="entry name" value="Metallo-hydrolase/oxidoreductase"/>
    <property type="match status" value="1"/>
</dbReference>
<dbReference type="Gene3D" id="3.40.50.10710">
    <property type="entry name" value="Metallo-hydrolase/oxidoreductase"/>
    <property type="match status" value="1"/>
</dbReference>
<comment type="similarity">
    <text evidence="10">Belongs to the metallo-beta-lactamase superfamily. RNA-metabolizing metallo-beta-lactamase-like family. Bacterial RNase J subfamily.</text>
</comment>
<feature type="active site" description="Proton donor" evidence="11">
    <location>
        <position position="195"/>
    </location>
</feature>
<keyword evidence="16" id="KW-1185">Reference proteome</keyword>
<dbReference type="GO" id="GO:0005737">
    <property type="term" value="C:cytoplasm"/>
    <property type="evidence" value="ECO:0007669"/>
    <property type="project" value="UniProtKB-SubCell"/>
</dbReference>
<evidence type="ECO:0000256" key="5">
    <source>
        <dbReference type="ARBA" id="ARBA00022759"/>
    </source>
</evidence>
<feature type="binding site" evidence="10 12">
    <location>
        <begin position="364"/>
        <end position="368"/>
    </location>
    <ligand>
        <name>substrate</name>
    </ligand>
</feature>
<dbReference type="EC" id="3.1.-.-" evidence="10"/>
<dbReference type="Pfam" id="PF17770">
    <property type="entry name" value="RNase_J_C"/>
    <property type="match status" value="1"/>
</dbReference>
<dbReference type="PANTHER" id="PTHR43694">
    <property type="entry name" value="RIBONUCLEASE J"/>
    <property type="match status" value="1"/>
</dbReference>
<keyword evidence="6 10" id="KW-0378">Hydrolase</keyword>
<dbReference type="InterPro" id="IPR030854">
    <property type="entry name" value="RNase_J_bac"/>
</dbReference>
<comment type="cofactor">
    <cofactor evidence="13">
        <name>Ca(2+)</name>
        <dbReference type="ChEBI" id="CHEBI:29108"/>
    </cofactor>
    <text evidence="13">Binds 1 Ca(2+) cation per subunit. Seen in 1 crystal structure, it is not clear if it is physiologically important.</text>
</comment>
<dbReference type="GO" id="GO:0008270">
    <property type="term" value="F:zinc ion binding"/>
    <property type="evidence" value="ECO:0007669"/>
    <property type="project" value="InterPro"/>
</dbReference>
<feature type="binding site" evidence="13">
    <location>
        <position position="48"/>
    </location>
    <ligand>
        <name>Ca(2+)</name>
        <dbReference type="ChEBI" id="CHEBI:29108"/>
    </ligand>
</feature>
<dbReference type="FunFam" id="3.10.20.580:FF:000001">
    <property type="entry name" value="Ribonuclease J"/>
    <property type="match status" value="1"/>
</dbReference>
<dbReference type="GO" id="GO:0004521">
    <property type="term" value="F:RNA endonuclease activity"/>
    <property type="evidence" value="ECO:0007669"/>
    <property type="project" value="UniProtKB-UniRule"/>
</dbReference>
<feature type="binding site" evidence="13">
    <location>
        <position position="390"/>
    </location>
    <ligand>
        <name>Zn(2+)</name>
        <dbReference type="ChEBI" id="CHEBI:29105"/>
        <label>2</label>
        <note>catalytic</note>
    </ligand>
</feature>
<dbReference type="InterPro" id="IPR041636">
    <property type="entry name" value="RNase_J_C"/>
</dbReference>
<evidence type="ECO:0000256" key="11">
    <source>
        <dbReference type="PIRSR" id="PIRSR004803-1"/>
    </source>
</evidence>
<dbReference type="RefSeq" id="WP_241754906.1">
    <property type="nucleotide sequence ID" value="NZ_CP059066.1"/>
</dbReference>
<evidence type="ECO:0000259" key="14">
    <source>
        <dbReference type="SMART" id="SM00849"/>
    </source>
</evidence>
<dbReference type="EMBL" id="CP059066">
    <property type="protein sequence ID" value="QSQ10191.1"/>
    <property type="molecule type" value="Genomic_DNA"/>
</dbReference>
<dbReference type="HAMAP" id="MF_01491">
    <property type="entry name" value="RNase_J_bact"/>
    <property type="match status" value="1"/>
</dbReference>
<feature type="binding site" evidence="13">
    <location>
        <position position="163"/>
    </location>
    <ligand>
        <name>Zn(2+)</name>
        <dbReference type="ChEBI" id="CHEBI:29105"/>
        <label>1</label>
        <note>catalytic</note>
    </ligand>
</feature>
<dbReference type="GO" id="GO:0004534">
    <property type="term" value="F:5'-3' RNA exonuclease activity"/>
    <property type="evidence" value="ECO:0007669"/>
    <property type="project" value="UniProtKB-UniRule"/>
</dbReference>
<gene>
    <name evidence="15" type="primary">rnjA</name>
    <name evidence="10" type="synonym">rnj</name>
    <name evidence="15" type="ORF">H0A61_02590</name>
</gene>
<dbReference type="InterPro" id="IPR055132">
    <property type="entry name" value="RNase_J_b_CASP"/>
</dbReference>
<dbReference type="AlphaFoldDB" id="A0A8A0RP60"/>
<feature type="binding site" evidence="12">
    <location>
        <begin position="232"/>
        <end position="234"/>
    </location>
    <ligand>
        <name>substrate</name>
    </ligand>
</feature>
<dbReference type="InterPro" id="IPR011108">
    <property type="entry name" value="RMMBL"/>
</dbReference>
<keyword evidence="13" id="KW-0106">Calcium</keyword>
<evidence type="ECO:0000256" key="3">
    <source>
        <dbReference type="ARBA" id="ARBA00022722"/>
    </source>
</evidence>
<proteinExistence type="inferred from homology"/>
<feature type="binding site" evidence="13">
    <location>
        <position position="50"/>
    </location>
    <ligand>
        <name>Ca(2+)</name>
        <dbReference type="ChEBI" id="CHEBI:29108"/>
    </ligand>
</feature>
<dbReference type="InterPro" id="IPR036866">
    <property type="entry name" value="RibonucZ/Hydroxyglut_hydro"/>
</dbReference>
<keyword evidence="7 13" id="KW-0862">Zinc</keyword>
<evidence type="ECO:0000313" key="15">
    <source>
        <dbReference type="EMBL" id="QSQ10191.1"/>
    </source>
</evidence>
<sequence>MGKNEPKLSIIPLGGIGEIGKNMFVIKFEEEILIIDSGLIFPEEEMLGIDIVIPDITYLVENKDKIKGIVLTHGHEDHIGALPYVLQQISAPLYGTKLTLGLVEGKLKEHRLRRNIELNVVTPPCSANIGVFKVDFIRVNHSIPDAVGLAIHTPAGTIVHTGDFKLDQTPVDGRITDIHKFAELGKQGVLVLMSDSTNSEREGYTMSEKVVGYTIQDIFRKARGRILVATFASNVHRIQQIFEAAEKFERKVTVVGRSMINVVNIAIDLGYLKIPNDILVELDDINKLPLDKIVIITTGSQGEPMSALTRMAMSEHKKVDIVPGDTVLIAATPIPGNERTVGRTIDHLFKQGAEVIYESISGVHVSGHASQEELKLMINLTRPKYFIPIHGEYRHLVHHAQLAQELGIPEENIFIAENGLIMEFSKKAARIAGKVTSGKVMVDGLGVGDVGNIVLRDRKQLSQDGILIVVITLDKQKAEVVAGPDIISRGFVYVRESEKLMEESKERVKQALIKCQGKNMTEWSTIKTHVRDSLANFLYEKTRRRPMILPIIMEI</sequence>
<dbReference type="Gene3D" id="3.60.15.10">
    <property type="entry name" value="Ribonuclease Z/Hydroxyacylglutathione hydrolase-like"/>
    <property type="match status" value="1"/>
</dbReference>
<dbReference type="InterPro" id="IPR001587">
    <property type="entry name" value="RNase_J_CS"/>
</dbReference>
<feature type="active site" description="Proton acceptor" evidence="11">
    <location>
        <position position="368"/>
    </location>
</feature>
<keyword evidence="8 10" id="KW-0269">Exonuclease</keyword>
<dbReference type="InterPro" id="IPR042173">
    <property type="entry name" value="RNase_J_2"/>
</dbReference>
<dbReference type="GO" id="GO:0006364">
    <property type="term" value="P:rRNA processing"/>
    <property type="evidence" value="ECO:0007669"/>
    <property type="project" value="UniProtKB-UniRule"/>
</dbReference>
<keyword evidence="10" id="KW-0698">rRNA processing</keyword>
<dbReference type="Proteomes" id="UP000662904">
    <property type="component" value="Chromosome"/>
</dbReference>
<evidence type="ECO:0000256" key="10">
    <source>
        <dbReference type="HAMAP-Rule" id="MF_01491"/>
    </source>
</evidence>
<evidence type="ECO:0000256" key="7">
    <source>
        <dbReference type="ARBA" id="ARBA00022833"/>
    </source>
</evidence>
<keyword evidence="2 10" id="KW-0963">Cytoplasm</keyword>
<keyword evidence="3 10" id="KW-0540">Nuclease</keyword>
<comment type="subunit">
    <text evidence="10">Homodimer, may be a subunit of the RNA degradosome.</text>
</comment>
<dbReference type="CDD" id="cd07714">
    <property type="entry name" value="RNaseJ_MBL-fold"/>
    <property type="match status" value="1"/>
</dbReference>
<evidence type="ECO:0000256" key="4">
    <source>
        <dbReference type="ARBA" id="ARBA00022723"/>
    </source>
</evidence>
<dbReference type="Pfam" id="PF22505">
    <property type="entry name" value="RNase_J_b_CASP"/>
    <property type="match status" value="1"/>
</dbReference>
<accession>A0A8A0RP60</accession>
<evidence type="ECO:0000256" key="1">
    <source>
        <dbReference type="ARBA" id="ARBA00004496"/>
    </source>
</evidence>
<evidence type="ECO:0000256" key="13">
    <source>
        <dbReference type="PIRSR" id="PIRSR004803-3"/>
    </source>
</evidence>
<feature type="binding site" evidence="13">
    <location>
        <position position="443"/>
    </location>
    <ligand>
        <name>Ca(2+)</name>
        <dbReference type="ChEBI" id="CHEBI:29108"/>
    </ligand>
</feature>
<reference evidence="15" key="1">
    <citation type="submission" date="2020-07" db="EMBL/GenBank/DDBJ databases">
        <title>Koleobacter methoxysyntrophicus gen. nov., sp. nov., a novel anaerobic bacterium isolated from deep subsurface oil field and proposal of Koleobacterales ord. nov. in the phylum Firmicutes.</title>
        <authorList>
            <person name="Sakamoto S."/>
            <person name="Tamaki H."/>
        </authorList>
    </citation>
    <scope>NUCLEOTIDE SEQUENCE</scope>
    <source>
        <strain evidence="15">NRmbB1</strain>
    </source>
</reference>
<feature type="binding site" evidence="13">
    <location>
        <position position="77"/>
    </location>
    <ligand>
        <name>Zn(2+)</name>
        <dbReference type="ChEBI" id="CHEBI:29105"/>
        <label>1</label>
        <note>catalytic</note>
    </ligand>
</feature>
<dbReference type="PIRSF" id="PIRSF004803">
    <property type="entry name" value="RnjA"/>
    <property type="match status" value="1"/>
</dbReference>
<evidence type="ECO:0000256" key="9">
    <source>
        <dbReference type="ARBA" id="ARBA00022884"/>
    </source>
</evidence>
<feature type="domain" description="Metallo-beta-lactamase" evidence="14">
    <location>
        <begin position="20"/>
        <end position="215"/>
    </location>
</feature>
<keyword evidence="4 13" id="KW-0479">Metal-binding</keyword>
<dbReference type="Pfam" id="PF07521">
    <property type="entry name" value="RMMBL"/>
    <property type="match status" value="1"/>
</dbReference>
<evidence type="ECO:0000256" key="2">
    <source>
        <dbReference type="ARBA" id="ARBA00022490"/>
    </source>
</evidence>